<evidence type="ECO:0000256" key="6">
    <source>
        <dbReference type="ARBA" id="ARBA00022833"/>
    </source>
</evidence>
<dbReference type="InterPro" id="IPR038371">
    <property type="entry name" value="Cu_polyphenol_OxRdtase_sf"/>
</dbReference>
<name>U4V4X8_9HYPH</name>
<evidence type="ECO:0000256" key="9">
    <source>
        <dbReference type="ARBA" id="ARBA00049893"/>
    </source>
</evidence>
<dbReference type="InterPro" id="IPR011324">
    <property type="entry name" value="Cytotoxic_necrot_fac-like_cat"/>
</dbReference>
<comment type="caution">
    <text evidence="11">The sequence shown here is derived from an EMBL/GenBank/DDBJ whole genome shotgun (WGS) entry which is preliminary data.</text>
</comment>
<evidence type="ECO:0000313" key="11">
    <source>
        <dbReference type="EMBL" id="ERL99713.1"/>
    </source>
</evidence>
<evidence type="ECO:0000313" key="12">
    <source>
        <dbReference type="Proteomes" id="UP000016842"/>
    </source>
</evidence>
<accession>U4V4X8</accession>
<dbReference type="CDD" id="cd16833">
    <property type="entry name" value="YfiH"/>
    <property type="match status" value="1"/>
</dbReference>
<evidence type="ECO:0000256" key="1">
    <source>
        <dbReference type="ARBA" id="ARBA00000553"/>
    </source>
</evidence>
<keyword evidence="5" id="KW-0378">Hydrolase</keyword>
<evidence type="ECO:0000256" key="2">
    <source>
        <dbReference type="ARBA" id="ARBA00007353"/>
    </source>
</evidence>
<evidence type="ECO:0000256" key="10">
    <source>
        <dbReference type="RuleBase" id="RU361274"/>
    </source>
</evidence>
<evidence type="ECO:0000256" key="4">
    <source>
        <dbReference type="ARBA" id="ARBA00022723"/>
    </source>
</evidence>
<evidence type="ECO:0000256" key="3">
    <source>
        <dbReference type="ARBA" id="ARBA00022679"/>
    </source>
</evidence>
<dbReference type="Pfam" id="PF02578">
    <property type="entry name" value="Cu-oxidase_4"/>
    <property type="match status" value="1"/>
</dbReference>
<dbReference type="InterPro" id="IPR003730">
    <property type="entry name" value="Cu_polyphenol_OxRdtase"/>
</dbReference>
<dbReference type="AlphaFoldDB" id="U4V4X8"/>
<dbReference type="SUPFAM" id="SSF64438">
    <property type="entry name" value="CNF1/YfiH-like putative cysteine hydrolases"/>
    <property type="match status" value="1"/>
</dbReference>
<comment type="similarity">
    <text evidence="2 10">Belongs to the purine nucleoside phosphorylase YfiH/LACC1 family.</text>
</comment>
<dbReference type="Gene3D" id="3.60.140.10">
    <property type="entry name" value="CNF1/YfiH-like putative cysteine hydrolases"/>
    <property type="match status" value="1"/>
</dbReference>
<comment type="catalytic activity">
    <reaction evidence="8">
        <text>adenosine + phosphate = alpha-D-ribose 1-phosphate + adenine</text>
        <dbReference type="Rhea" id="RHEA:27642"/>
        <dbReference type="ChEBI" id="CHEBI:16335"/>
        <dbReference type="ChEBI" id="CHEBI:16708"/>
        <dbReference type="ChEBI" id="CHEBI:43474"/>
        <dbReference type="ChEBI" id="CHEBI:57720"/>
        <dbReference type="EC" id="2.4.2.1"/>
    </reaction>
    <physiologicalReaction direction="left-to-right" evidence="8">
        <dbReference type="Rhea" id="RHEA:27643"/>
    </physiologicalReaction>
</comment>
<dbReference type="Proteomes" id="UP000016842">
    <property type="component" value="Unassembled WGS sequence"/>
</dbReference>
<organism evidence="11 12">
    <name type="scientific">Brucella intermedia 229E</name>
    <dbReference type="NCBI Taxonomy" id="1337887"/>
    <lineage>
        <taxon>Bacteria</taxon>
        <taxon>Pseudomonadati</taxon>
        <taxon>Pseudomonadota</taxon>
        <taxon>Alphaproteobacteria</taxon>
        <taxon>Hyphomicrobiales</taxon>
        <taxon>Brucellaceae</taxon>
        <taxon>Brucella/Ochrobactrum group</taxon>
        <taxon>Brucella</taxon>
    </lineage>
</organism>
<proteinExistence type="inferred from homology"/>
<comment type="catalytic activity">
    <reaction evidence="7">
        <text>adenosine + H2O + H(+) = inosine + NH4(+)</text>
        <dbReference type="Rhea" id="RHEA:24408"/>
        <dbReference type="ChEBI" id="CHEBI:15377"/>
        <dbReference type="ChEBI" id="CHEBI:15378"/>
        <dbReference type="ChEBI" id="CHEBI:16335"/>
        <dbReference type="ChEBI" id="CHEBI:17596"/>
        <dbReference type="ChEBI" id="CHEBI:28938"/>
        <dbReference type="EC" id="3.5.4.4"/>
    </reaction>
    <physiologicalReaction direction="left-to-right" evidence="7">
        <dbReference type="Rhea" id="RHEA:24409"/>
    </physiologicalReaction>
</comment>
<dbReference type="PANTHER" id="PTHR30616:SF2">
    <property type="entry name" value="PURINE NUCLEOSIDE PHOSPHORYLASE LACC1"/>
    <property type="match status" value="1"/>
</dbReference>
<gene>
    <name evidence="11" type="ORF">Q644_09435</name>
</gene>
<evidence type="ECO:0000256" key="5">
    <source>
        <dbReference type="ARBA" id="ARBA00022801"/>
    </source>
</evidence>
<reference evidence="11 12" key="1">
    <citation type="journal article" date="2014" name="FEMS Microbiol. Lett.">
        <title>Genome sequencing analysis reveals virulence-related gene content of Ochrobactrum intermedium strain 229E, a urease-positive strain isolated from the human gastric niche.</title>
        <authorList>
            <person name="Kulkarni G.J."/>
            <person name="Shetty S."/>
            <person name="Dharne M.S."/>
            <person name="Shouche Y.S."/>
        </authorList>
    </citation>
    <scope>NUCLEOTIDE SEQUENCE [LARGE SCALE GENOMIC DNA]</scope>
    <source>
        <strain evidence="11 12">229E</strain>
    </source>
</reference>
<keyword evidence="3" id="KW-0808">Transferase</keyword>
<dbReference type="EMBL" id="ASXJ01000366">
    <property type="protein sequence ID" value="ERL99713.1"/>
    <property type="molecule type" value="Genomic_DNA"/>
</dbReference>
<dbReference type="PATRIC" id="fig|1337887.3.peg.5356"/>
<dbReference type="PANTHER" id="PTHR30616">
    <property type="entry name" value="UNCHARACTERIZED PROTEIN YFIH"/>
    <property type="match status" value="1"/>
</dbReference>
<dbReference type="NCBIfam" id="TIGR00726">
    <property type="entry name" value="peptidoglycan editing factor PgeF"/>
    <property type="match status" value="1"/>
</dbReference>
<comment type="catalytic activity">
    <reaction evidence="9">
        <text>S-methyl-5'-thioadenosine + phosphate = 5-(methylsulfanyl)-alpha-D-ribose 1-phosphate + adenine</text>
        <dbReference type="Rhea" id="RHEA:11852"/>
        <dbReference type="ChEBI" id="CHEBI:16708"/>
        <dbReference type="ChEBI" id="CHEBI:17509"/>
        <dbReference type="ChEBI" id="CHEBI:43474"/>
        <dbReference type="ChEBI" id="CHEBI:58533"/>
        <dbReference type="EC" id="2.4.2.28"/>
    </reaction>
    <physiologicalReaction direction="left-to-right" evidence="9">
        <dbReference type="Rhea" id="RHEA:11853"/>
    </physiologicalReaction>
</comment>
<dbReference type="SMR" id="U4V4X8"/>
<keyword evidence="4" id="KW-0479">Metal-binding</keyword>
<evidence type="ECO:0000256" key="8">
    <source>
        <dbReference type="ARBA" id="ARBA00048968"/>
    </source>
</evidence>
<protein>
    <recommendedName>
        <fullName evidence="10">Purine nucleoside phosphorylase</fullName>
    </recommendedName>
</protein>
<keyword evidence="6" id="KW-0862">Zinc</keyword>
<dbReference type="GO" id="GO:0017061">
    <property type="term" value="F:S-methyl-5-thioadenosine phosphorylase activity"/>
    <property type="evidence" value="ECO:0007669"/>
    <property type="project" value="UniProtKB-EC"/>
</dbReference>
<comment type="catalytic activity">
    <reaction evidence="1">
        <text>inosine + phosphate = alpha-D-ribose 1-phosphate + hypoxanthine</text>
        <dbReference type="Rhea" id="RHEA:27646"/>
        <dbReference type="ChEBI" id="CHEBI:17368"/>
        <dbReference type="ChEBI" id="CHEBI:17596"/>
        <dbReference type="ChEBI" id="CHEBI:43474"/>
        <dbReference type="ChEBI" id="CHEBI:57720"/>
        <dbReference type="EC" id="2.4.2.1"/>
    </reaction>
    <physiologicalReaction direction="left-to-right" evidence="1">
        <dbReference type="Rhea" id="RHEA:27647"/>
    </physiologicalReaction>
</comment>
<sequence length="273" mass="29657">MTDMPQPLRSPLLEKPVGQNGKRIAHGFFTRKGGVSDGIYTGLNVGSGSNDVPEKVAENRRRVAESLGVAPDHLMTVHQVHSPDVLHVTEPFGSPRPKADAMVTNVPGIAIGALSADCGPVLFADHEAGIIGSAHAGWRGAFGGVLENTIEAMIGLGAKRENIVAVLGPPTIGPPDNYEVGPEFYAEFIGRDPAYTAYFRPSDKADHKLFDLWTFITDRLTKAGVQAESLRQCTYADEERFYSYRRTTHRNEPDYGRQIAAIAIIEDTATQED</sequence>
<dbReference type="GO" id="GO:0005507">
    <property type="term" value="F:copper ion binding"/>
    <property type="evidence" value="ECO:0007669"/>
    <property type="project" value="TreeGrafter"/>
</dbReference>
<evidence type="ECO:0000256" key="7">
    <source>
        <dbReference type="ARBA" id="ARBA00047989"/>
    </source>
</evidence>
<dbReference type="GO" id="GO:0016787">
    <property type="term" value="F:hydrolase activity"/>
    <property type="evidence" value="ECO:0007669"/>
    <property type="project" value="UniProtKB-KW"/>
</dbReference>